<dbReference type="InterPro" id="IPR011206">
    <property type="entry name" value="Citrate_lyase_beta/mcl1/mcl2"/>
</dbReference>
<dbReference type="PANTHER" id="PTHR32308">
    <property type="entry name" value="LYASE BETA SUBUNIT, PUTATIVE (AFU_ORTHOLOGUE AFUA_4G13030)-RELATED"/>
    <property type="match status" value="1"/>
</dbReference>
<evidence type="ECO:0000256" key="4">
    <source>
        <dbReference type="PIRSR" id="PIRSR015582-1"/>
    </source>
</evidence>
<dbReference type="GO" id="GO:0016829">
    <property type="term" value="F:lyase activity"/>
    <property type="evidence" value="ECO:0007669"/>
    <property type="project" value="UniProtKB-KW"/>
</dbReference>
<organism evidence="8 9">
    <name type="scientific">Krasilnikoviella flava</name>
    <dbReference type="NCBI Taxonomy" id="526729"/>
    <lineage>
        <taxon>Bacteria</taxon>
        <taxon>Bacillati</taxon>
        <taxon>Actinomycetota</taxon>
        <taxon>Actinomycetes</taxon>
        <taxon>Micrococcales</taxon>
        <taxon>Promicromonosporaceae</taxon>
        <taxon>Krasilnikoviella</taxon>
    </lineage>
</organism>
<sequence>MNPAPFTLGPALLFCPADRPDRFAKALDRADAAILDLEDAVAPGRKAAARAALVDTVLDAERVVVRVNAVGTPEHDADLAALARTPYRTVMLPKADGRFVGPLLAPDGGPYAVVALCETAAGVLAAPALAARPDVVALAWGAEDLVASLHGTSSRADDGRYRDVARHARSAVLLAAGAAGKAAIDAVHLELDDLEGLRDEARDAAASGFVASMCVHPSHVAVVRAAFAPSEAQVERAREVLAAASGRAAALADLPPGASADSGVLTVGGQMVDAPLLRHAEAVLRRAGEPGVEGTPGGPAAGRTVEENGGRR</sequence>
<feature type="binding site" evidence="4">
    <location>
        <position position="66"/>
    </location>
    <ligand>
        <name>substrate</name>
    </ligand>
</feature>
<accession>A0A1T5J4W2</accession>
<evidence type="ECO:0000256" key="6">
    <source>
        <dbReference type="SAM" id="MobiDB-lite"/>
    </source>
</evidence>
<evidence type="ECO:0000256" key="3">
    <source>
        <dbReference type="ARBA" id="ARBA00022842"/>
    </source>
</evidence>
<keyword evidence="3 5" id="KW-0460">Magnesium</keyword>
<dbReference type="SUPFAM" id="SSF51621">
    <property type="entry name" value="Phosphoenolpyruvate/pyruvate domain"/>
    <property type="match status" value="1"/>
</dbReference>
<evidence type="ECO:0000256" key="5">
    <source>
        <dbReference type="PIRSR" id="PIRSR015582-2"/>
    </source>
</evidence>
<dbReference type="Pfam" id="PF03328">
    <property type="entry name" value="HpcH_HpaI"/>
    <property type="match status" value="2"/>
</dbReference>
<dbReference type="EMBL" id="FUZQ01000002">
    <property type="protein sequence ID" value="SKC46238.1"/>
    <property type="molecule type" value="Genomic_DNA"/>
</dbReference>
<keyword evidence="8" id="KW-0456">Lyase</keyword>
<dbReference type="InterPro" id="IPR015813">
    <property type="entry name" value="Pyrv/PenolPyrv_kinase-like_dom"/>
</dbReference>
<dbReference type="OrthoDB" id="5172636at2"/>
<feature type="binding site" evidence="5">
    <location>
        <position position="144"/>
    </location>
    <ligand>
        <name>Mg(2+)</name>
        <dbReference type="ChEBI" id="CHEBI:18420"/>
    </ligand>
</feature>
<evidence type="ECO:0000259" key="7">
    <source>
        <dbReference type="Pfam" id="PF03328"/>
    </source>
</evidence>
<gene>
    <name evidence="8" type="ORF">SAMN04324258_1019</name>
</gene>
<evidence type="ECO:0000313" key="8">
    <source>
        <dbReference type="EMBL" id="SKC46238.1"/>
    </source>
</evidence>
<evidence type="ECO:0000256" key="1">
    <source>
        <dbReference type="ARBA" id="ARBA00001946"/>
    </source>
</evidence>
<dbReference type="RefSeq" id="WP_079572060.1">
    <property type="nucleotide sequence ID" value="NZ_FUZQ01000002.1"/>
</dbReference>
<feature type="binding site" evidence="4">
    <location>
        <position position="118"/>
    </location>
    <ligand>
        <name>substrate</name>
    </ligand>
</feature>
<dbReference type="InterPro" id="IPR005000">
    <property type="entry name" value="Aldolase/citrate-lyase_domain"/>
</dbReference>
<dbReference type="Proteomes" id="UP000189777">
    <property type="component" value="Unassembled WGS sequence"/>
</dbReference>
<dbReference type="Gene3D" id="3.20.20.60">
    <property type="entry name" value="Phosphoenolpyruvate-binding domains"/>
    <property type="match status" value="1"/>
</dbReference>
<dbReference type="InterPro" id="IPR040442">
    <property type="entry name" value="Pyrv_kinase-like_dom_sf"/>
</dbReference>
<dbReference type="GO" id="GO:0006107">
    <property type="term" value="P:oxaloacetate metabolic process"/>
    <property type="evidence" value="ECO:0007669"/>
    <property type="project" value="TreeGrafter"/>
</dbReference>
<comment type="cofactor">
    <cofactor evidence="1">
        <name>Mg(2+)</name>
        <dbReference type="ChEBI" id="CHEBI:18420"/>
    </cofactor>
</comment>
<evidence type="ECO:0000256" key="2">
    <source>
        <dbReference type="ARBA" id="ARBA00022723"/>
    </source>
</evidence>
<dbReference type="PANTHER" id="PTHR32308:SF10">
    <property type="entry name" value="CITRATE LYASE SUBUNIT BETA"/>
    <property type="match status" value="1"/>
</dbReference>
<dbReference type="PIRSF" id="PIRSF015582">
    <property type="entry name" value="Cit_lyase_B"/>
    <property type="match status" value="1"/>
</dbReference>
<keyword evidence="2 5" id="KW-0479">Metal-binding</keyword>
<feature type="domain" description="HpcH/HpaI aldolase/citrate lyase" evidence="7">
    <location>
        <begin position="12"/>
        <end position="96"/>
    </location>
</feature>
<proteinExistence type="predicted"/>
<evidence type="ECO:0000313" key="9">
    <source>
        <dbReference type="Proteomes" id="UP000189777"/>
    </source>
</evidence>
<dbReference type="STRING" id="526729.SAMN04324258_1019"/>
<protein>
    <submittedName>
        <fullName evidence="8">Citrate lyase subunit beta / citryl-CoA lyase</fullName>
    </submittedName>
</protein>
<name>A0A1T5J4W2_9MICO</name>
<dbReference type="GO" id="GO:0000287">
    <property type="term" value="F:magnesium ion binding"/>
    <property type="evidence" value="ECO:0007669"/>
    <property type="project" value="TreeGrafter"/>
</dbReference>
<feature type="region of interest" description="Disordered" evidence="6">
    <location>
        <begin position="287"/>
        <end position="312"/>
    </location>
</feature>
<feature type="domain" description="HpcH/HpaI aldolase/citrate lyase" evidence="7">
    <location>
        <begin position="112"/>
        <end position="217"/>
    </location>
</feature>
<feature type="binding site" evidence="5">
    <location>
        <position position="118"/>
    </location>
    <ligand>
        <name>Mg(2+)</name>
        <dbReference type="ChEBI" id="CHEBI:18420"/>
    </ligand>
</feature>
<reference evidence="8 9" key="1">
    <citation type="submission" date="2017-02" db="EMBL/GenBank/DDBJ databases">
        <authorList>
            <person name="Peterson S.W."/>
        </authorList>
    </citation>
    <scope>NUCLEOTIDE SEQUENCE [LARGE SCALE GENOMIC DNA]</scope>
    <source>
        <strain evidence="8 9">DSM 21481</strain>
    </source>
</reference>
<dbReference type="AlphaFoldDB" id="A0A1T5J4W2"/>
<keyword evidence="9" id="KW-1185">Reference proteome</keyword>